<name>A0ACB9SXT2_HOLOL</name>
<dbReference type="Proteomes" id="UP001056778">
    <property type="component" value="Chromosome 6"/>
</dbReference>
<keyword evidence="2" id="KW-1185">Reference proteome</keyword>
<organism evidence="1 2">
    <name type="scientific">Holotrichia oblita</name>
    <name type="common">Chafer beetle</name>
    <dbReference type="NCBI Taxonomy" id="644536"/>
    <lineage>
        <taxon>Eukaryota</taxon>
        <taxon>Metazoa</taxon>
        <taxon>Ecdysozoa</taxon>
        <taxon>Arthropoda</taxon>
        <taxon>Hexapoda</taxon>
        <taxon>Insecta</taxon>
        <taxon>Pterygota</taxon>
        <taxon>Neoptera</taxon>
        <taxon>Endopterygota</taxon>
        <taxon>Coleoptera</taxon>
        <taxon>Polyphaga</taxon>
        <taxon>Scarabaeiformia</taxon>
        <taxon>Scarabaeidae</taxon>
        <taxon>Melolonthinae</taxon>
        <taxon>Holotrichia</taxon>
    </lineage>
</organism>
<evidence type="ECO:0000313" key="1">
    <source>
        <dbReference type="EMBL" id="KAI4459348.1"/>
    </source>
</evidence>
<dbReference type="EMBL" id="CM043020">
    <property type="protein sequence ID" value="KAI4459348.1"/>
    <property type="molecule type" value="Genomic_DNA"/>
</dbReference>
<accession>A0ACB9SXT2</accession>
<gene>
    <name evidence="1" type="ORF">MML48_6g00017277</name>
</gene>
<reference evidence="1" key="1">
    <citation type="submission" date="2022-04" db="EMBL/GenBank/DDBJ databases">
        <title>Chromosome-scale genome assembly of Holotrichia oblita Faldermann.</title>
        <authorList>
            <person name="Rongchong L."/>
        </authorList>
    </citation>
    <scope>NUCLEOTIDE SEQUENCE</scope>
    <source>
        <strain evidence="1">81SQS9</strain>
    </source>
</reference>
<sequence>MAFASGSRKPLTQTELHRLHETQTSRELRSVICRIANVVEPAQEQQPDEMSEYFTSSDDELEELLQILEVPKTTNFFEEIVPQLTDHHYFEHFCVSREVSQRLSEQFEASEYFHHQEGDSQKVSLEKIISIFLWYAGNEAASFRDVSDRFHISKSTLHKIIRRVTYFLSNMFPHIIVWPNVEEKITIERAFRQRGFPDVVGVIDGTHIKTDKPTEDPDSYLNR</sequence>
<proteinExistence type="predicted"/>
<evidence type="ECO:0000313" key="2">
    <source>
        <dbReference type="Proteomes" id="UP001056778"/>
    </source>
</evidence>
<comment type="caution">
    <text evidence="1">The sequence shown here is derived from an EMBL/GenBank/DDBJ whole genome shotgun (WGS) entry which is preliminary data.</text>
</comment>
<protein>
    <submittedName>
        <fullName evidence="1">Uncharacterized protein</fullName>
    </submittedName>
</protein>